<evidence type="ECO:0000256" key="14">
    <source>
        <dbReference type="ARBA" id="ARBA00047700"/>
    </source>
</evidence>
<dbReference type="GO" id="GO:0008986">
    <property type="term" value="F:pyruvate, water dikinase activity"/>
    <property type="evidence" value="ECO:0007669"/>
    <property type="project" value="UniProtKB-EC"/>
</dbReference>
<dbReference type="InterPro" id="IPR006319">
    <property type="entry name" value="PEP_synth"/>
</dbReference>
<evidence type="ECO:0000256" key="7">
    <source>
        <dbReference type="ARBA" id="ARBA00022679"/>
    </source>
</evidence>
<evidence type="ECO:0000256" key="12">
    <source>
        <dbReference type="ARBA" id="ARBA00022842"/>
    </source>
</evidence>
<proteinExistence type="inferred from homology"/>
<keyword evidence="7" id="KW-0808">Transferase</keyword>
<dbReference type="Gene3D" id="3.30.470.20">
    <property type="entry name" value="ATP-grasp fold, B domain"/>
    <property type="match status" value="1"/>
</dbReference>
<dbReference type="RefSeq" id="WP_087280873.1">
    <property type="nucleotide sequence ID" value="NZ_CP021455.1"/>
</dbReference>
<evidence type="ECO:0000259" key="17">
    <source>
        <dbReference type="Pfam" id="PF01326"/>
    </source>
</evidence>
<protein>
    <recommendedName>
        <fullName evidence="6">Phosphoenolpyruvate synthase</fullName>
        <ecNumber evidence="5">2.7.9.2</ecNumber>
    </recommendedName>
    <alternativeName>
        <fullName evidence="13">Pyruvate, water dikinase</fullName>
    </alternativeName>
</protein>
<evidence type="ECO:0000256" key="6">
    <source>
        <dbReference type="ARBA" id="ARBA00021623"/>
    </source>
</evidence>
<evidence type="ECO:0000256" key="2">
    <source>
        <dbReference type="ARBA" id="ARBA00002988"/>
    </source>
</evidence>
<comment type="catalytic activity">
    <reaction evidence="14">
        <text>pyruvate + ATP + H2O = phosphoenolpyruvate + AMP + phosphate + 2 H(+)</text>
        <dbReference type="Rhea" id="RHEA:11364"/>
        <dbReference type="ChEBI" id="CHEBI:15361"/>
        <dbReference type="ChEBI" id="CHEBI:15377"/>
        <dbReference type="ChEBI" id="CHEBI:15378"/>
        <dbReference type="ChEBI" id="CHEBI:30616"/>
        <dbReference type="ChEBI" id="CHEBI:43474"/>
        <dbReference type="ChEBI" id="CHEBI:58702"/>
        <dbReference type="ChEBI" id="CHEBI:456215"/>
        <dbReference type="EC" id="2.7.9.2"/>
    </reaction>
</comment>
<evidence type="ECO:0000313" key="19">
    <source>
        <dbReference type="Proteomes" id="UP000196138"/>
    </source>
</evidence>
<dbReference type="Pfam" id="PF01326">
    <property type="entry name" value="PPDK_N"/>
    <property type="match status" value="1"/>
</dbReference>
<keyword evidence="10 18" id="KW-0418">Kinase</keyword>
<evidence type="ECO:0000256" key="8">
    <source>
        <dbReference type="ARBA" id="ARBA00022723"/>
    </source>
</evidence>
<organism evidence="18 19">
    <name type="scientific">Comamonas serinivorans</name>
    <dbReference type="NCBI Taxonomy" id="1082851"/>
    <lineage>
        <taxon>Bacteria</taxon>
        <taxon>Pseudomonadati</taxon>
        <taxon>Pseudomonadota</taxon>
        <taxon>Betaproteobacteria</taxon>
        <taxon>Burkholderiales</taxon>
        <taxon>Comamonadaceae</taxon>
        <taxon>Comamonas</taxon>
    </lineage>
</organism>
<comment type="cofactor">
    <cofactor evidence="1">
        <name>Mg(2+)</name>
        <dbReference type="ChEBI" id="CHEBI:18420"/>
    </cofactor>
</comment>
<comment type="function">
    <text evidence="2">Catalyzes the phosphorylation of pyruvate to phosphoenolpyruvate.</text>
</comment>
<keyword evidence="18" id="KW-0670">Pyruvate</keyword>
<keyword evidence="12" id="KW-0460">Magnesium</keyword>
<dbReference type="EC" id="2.7.9.2" evidence="5"/>
<comment type="similarity">
    <text evidence="4">Belongs to the PEP-utilizing enzyme family.</text>
</comment>
<comment type="pathway">
    <text evidence="3">Carbohydrate biosynthesis; gluconeogenesis.</text>
</comment>
<dbReference type="InterPro" id="IPR013815">
    <property type="entry name" value="ATP_grasp_subdomain_1"/>
</dbReference>
<keyword evidence="16" id="KW-0732">Signal</keyword>
<evidence type="ECO:0000256" key="10">
    <source>
        <dbReference type="ARBA" id="ARBA00022777"/>
    </source>
</evidence>
<evidence type="ECO:0000256" key="1">
    <source>
        <dbReference type="ARBA" id="ARBA00001946"/>
    </source>
</evidence>
<dbReference type="PANTHER" id="PTHR43030:SF1">
    <property type="entry name" value="PHOSPHOENOLPYRUVATE SYNTHASE"/>
    <property type="match status" value="1"/>
</dbReference>
<dbReference type="EMBL" id="CP021455">
    <property type="protein sequence ID" value="ARU05080.1"/>
    <property type="molecule type" value="Genomic_DNA"/>
</dbReference>
<dbReference type="PANTHER" id="PTHR43030">
    <property type="entry name" value="PHOSPHOENOLPYRUVATE SYNTHASE"/>
    <property type="match status" value="1"/>
</dbReference>
<evidence type="ECO:0000256" key="3">
    <source>
        <dbReference type="ARBA" id="ARBA00004742"/>
    </source>
</evidence>
<evidence type="ECO:0000256" key="9">
    <source>
        <dbReference type="ARBA" id="ARBA00022741"/>
    </source>
</evidence>
<evidence type="ECO:0000256" key="5">
    <source>
        <dbReference type="ARBA" id="ARBA00011996"/>
    </source>
</evidence>
<keyword evidence="8" id="KW-0479">Metal-binding</keyword>
<dbReference type="Gene3D" id="3.50.30.10">
    <property type="entry name" value="Phosphohistidine domain"/>
    <property type="match status" value="1"/>
</dbReference>
<dbReference type="GO" id="GO:0005524">
    <property type="term" value="F:ATP binding"/>
    <property type="evidence" value="ECO:0007669"/>
    <property type="project" value="UniProtKB-KW"/>
</dbReference>
<dbReference type="Proteomes" id="UP000196138">
    <property type="component" value="Chromosome"/>
</dbReference>
<keyword evidence="11" id="KW-0067">ATP-binding</keyword>
<evidence type="ECO:0000256" key="16">
    <source>
        <dbReference type="SAM" id="SignalP"/>
    </source>
</evidence>
<dbReference type="Gene3D" id="3.30.1490.20">
    <property type="entry name" value="ATP-grasp fold, A domain"/>
    <property type="match status" value="1"/>
</dbReference>
<feature type="domain" description="Pyruvate phosphate dikinase AMP/ATP-binding" evidence="17">
    <location>
        <begin position="361"/>
        <end position="659"/>
    </location>
</feature>
<name>A0A1Y0ENQ8_9BURK</name>
<evidence type="ECO:0000256" key="13">
    <source>
        <dbReference type="ARBA" id="ARBA00033470"/>
    </source>
</evidence>
<gene>
    <name evidence="18" type="ORF">CCO03_10600</name>
</gene>
<evidence type="ECO:0000256" key="11">
    <source>
        <dbReference type="ARBA" id="ARBA00022840"/>
    </source>
</evidence>
<dbReference type="GO" id="GO:0046872">
    <property type="term" value="F:metal ion binding"/>
    <property type="evidence" value="ECO:0007669"/>
    <property type="project" value="UniProtKB-KW"/>
</dbReference>
<keyword evidence="19" id="KW-1185">Reference proteome</keyword>
<feature type="region of interest" description="Disordered" evidence="15">
    <location>
        <begin position="310"/>
        <end position="335"/>
    </location>
</feature>
<sequence>MPIQPAALLVAALSLACPSASAQLARKPSAYDGAPMPAATSSSSANGTVRPTHALRLSSRAEFDRLARVYGAGTPLAQPHVLFVIDQGGAPGAAPRVLFVDTPRFQLHERFLRETGLLRGGKAALNRNYRAADRRFILGTLSWQPQVQGFVYEFWEGDQLTPQLLRTTATQLGRHFFAPLRFKANATRHEQVAHDAGLAAVTQAQLIGQQGYLPLNTGQAVGRLRLVDRVDQARDLGPQDIVVLREVPLALPPVAGVITERPSTLLSHVNLLAKGWGIPNAYVHAASAQLRALDGQWVHLSVGDHAHTVRAATPAEREQASRRPAVTASHASRTRPSAVLDLRSTAIRPLATLRRADSRQCGAKAANLGEVRAARIAGTAVPDGFCIPFGAYERAMQAFGLPQRVARMAQQPGFATDAGVRRQALAGLRAQIEAMPVDAALVRDWQSRWATQLRGAGVFVRSSSSSEDLAHFSGAGLYTTVPHVRGEAALTDAVRKVWASVFNFEAWEARQAAGLAPGDVVMAVLVQTAVDAQASGVLVTRDPVGRTPHATFIAAKRGLGIRVVEGQRVAEQVLYVGRSGAVQLLSQSGEATRLQLAPGGGLREVPLTGERRVLSDARVKRLASVGQAIERRFGGQAQDIEWALTDDDQQVLLLQTRPFVAAPHR</sequence>
<feature type="chain" id="PRO_5013367510" description="Phosphoenolpyruvate synthase" evidence="16">
    <location>
        <begin position="23"/>
        <end position="665"/>
    </location>
</feature>
<accession>A0A1Y0ENQ8</accession>
<evidence type="ECO:0000256" key="15">
    <source>
        <dbReference type="SAM" id="MobiDB-lite"/>
    </source>
</evidence>
<evidence type="ECO:0000313" key="18">
    <source>
        <dbReference type="EMBL" id="ARU05080.1"/>
    </source>
</evidence>
<keyword evidence="9" id="KW-0547">Nucleotide-binding</keyword>
<dbReference type="AlphaFoldDB" id="A0A1Y0ENQ8"/>
<dbReference type="SUPFAM" id="SSF56059">
    <property type="entry name" value="Glutathione synthetase ATP-binding domain-like"/>
    <property type="match status" value="1"/>
</dbReference>
<feature type="signal peptide" evidence="16">
    <location>
        <begin position="1"/>
        <end position="22"/>
    </location>
</feature>
<dbReference type="KEGG" id="cser:CCO03_10600"/>
<dbReference type="OrthoDB" id="1108665at2"/>
<dbReference type="InterPro" id="IPR002192">
    <property type="entry name" value="PPDK_AMP/ATP-bd"/>
</dbReference>
<evidence type="ECO:0000256" key="4">
    <source>
        <dbReference type="ARBA" id="ARBA00007837"/>
    </source>
</evidence>
<reference evidence="18 19" key="1">
    <citation type="submission" date="2017-05" db="EMBL/GenBank/DDBJ databases">
        <authorList>
            <person name="Song R."/>
            <person name="Chenine A.L."/>
            <person name="Ruprecht R.M."/>
        </authorList>
    </citation>
    <scope>NUCLEOTIDE SEQUENCE [LARGE SCALE GENOMIC DNA]</scope>
    <source>
        <strain evidence="18 19">DSM 26136</strain>
    </source>
</reference>